<feature type="non-terminal residue" evidence="4">
    <location>
        <position position="173"/>
    </location>
</feature>
<dbReference type="Proteomes" id="UP000808372">
    <property type="component" value="Unplaced"/>
</dbReference>
<reference evidence="4" key="1">
    <citation type="submission" date="2025-08" db="UniProtKB">
        <authorList>
            <consortium name="RefSeq"/>
        </authorList>
    </citation>
    <scope>IDENTIFICATION</scope>
    <source>
        <tissue evidence="4">White muscle</tissue>
    </source>
</reference>
<sequence length="173" mass="19380">MLDARWSWISINILGYLATLDDHIAHVRVVLECLLANHLYVKAEKGQFHQEAVSFLGYQIGTQGVMMDERKADAVRSWPVPTTIKGLQRFGGFANFYCRFIKTFRSIAYLLTSLLKGGSRKLGWNSAADEAFCLLKGRFSSAPFLKPPDPTLPFVVEVNASKVVVEAVLSQRQ</sequence>
<dbReference type="FunFam" id="3.30.70.270:FF:000020">
    <property type="entry name" value="Transposon Tf2-6 polyprotein-like Protein"/>
    <property type="match status" value="1"/>
</dbReference>
<feature type="domain" description="Reverse transcriptase/retrotransposon-derived protein RNase H-like" evidence="2">
    <location>
        <begin position="124"/>
        <end position="173"/>
    </location>
</feature>
<evidence type="ECO:0000313" key="4">
    <source>
        <dbReference type="RefSeq" id="XP_038841161.1"/>
    </source>
</evidence>
<name>A0A8U0QED6_SALNM</name>
<dbReference type="GO" id="GO:0003824">
    <property type="term" value="F:catalytic activity"/>
    <property type="evidence" value="ECO:0007669"/>
    <property type="project" value="UniProtKB-KW"/>
</dbReference>
<dbReference type="RefSeq" id="XP_038841161.1">
    <property type="nucleotide sequence ID" value="XM_038985233.1"/>
</dbReference>
<dbReference type="PANTHER" id="PTHR37984">
    <property type="entry name" value="PROTEIN CBG26694"/>
    <property type="match status" value="1"/>
</dbReference>
<dbReference type="PANTHER" id="PTHR37984:SF5">
    <property type="entry name" value="PROTEIN NYNRIN-LIKE"/>
    <property type="match status" value="1"/>
</dbReference>
<evidence type="ECO:0000256" key="1">
    <source>
        <dbReference type="ARBA" id="ARBA00023268"/>
    </source>
</evidence>
<dbReference type="InterPro" id="IPR043128">
    <property type="entry name" value="Rev_trsase/Diguanyl_cyclase"/>
</dbReference>
<dbReference type="GeneID" id="120039913"/>
<dbReference type="InterPro" id="IPR043502">
    <property type="entry name" value="DNA/RNA_pol_sf"/>
</dbReference>
<protein>
    <submittedName>
        <fullName evidence="4">Uncharacterized mitochondrial protein AtMg00860-like</fullName>
    </submittedName>
</protein>
<dbReference type="InterPro" id="IPR041577">
    <property type="entry name" value="RT_RNaseH_2"/>
</dbReference>
<dbReference type="AlphaFoldDB" id="A0A8U0QED6"/>
<keyword evidence="3" id="KW-1185">Reference proteome</keyword>
<dbReference type="InterPro" id="IPR050951">
    <property type="entry name" value="Retrovirus_Pol_polyprotein"/>
</dbReference>
<dbReference type="KEGG" id="snh:120039913"/>
<dbReference type="Pfam" id="PF17919">
    <property type="entry name" value="RT_RNaseH_2"/>
    <property type="match status" value="1"/>
</dbReference>
<accession>A0A8U0QED6</accession>
<keyword evidence="1" id="KW-0511">Multifunctional enzyme</keyword>
<evidence type="ECO:0000259" key="2">
    <source>
        <dbReference type="Pfam" id="PF17919"/>
    </source>
</evidence>
<gene>
    <name evidence="4" type="primary">LOC120039913</name>
</gene>
<proteinExistence type="predicted"/>
<dbReference type="SUPFAM" id="SSF56672">
    <property type="entry name" value="DNA/RNA polymerases"/>
    <property type="match status" value="1"/>
</dbReference>
<organism evidence="3 4">
    <name type="scientific">Salvelinus namaycush</name>
    <name type="common">Lake trout</name>
    <name type="synonym">Salmo namaycush</name>
    <dbReference type="NCBI Taxonomy" id="8040"/>
    <lineage>
        <taxon>Eukaryota</taxon>
        <taxon>Metazoa</taxon>
        <taxon>Chordata</taxon>
        <taxon>Craniata</taxon>
        <taxon>Vertebrata</taxon>
        <taxon>Euteleostomi</taxon>
        <taxon>Actinopterygii</taxon>
        <taxon>Neopterygii</taxon>
        <taxon>Teleostei</taxon>
        <taxon>Protacanthopterygii</taxon>
        <taxon>Salmoniformes</taxon>
        <taxon>Salmonidae</taxon>
        <taxon>Salmoninae</taxon>
        <taxon>Salvelinus</taxon>
    </lineage>
</organism>
<dbReference type="Gene3D" id="3.30.70.270">
    <property type="match status" value="2"/>
</dbReference>
<evidence type="ECO:0000313" key="3">
    <source>
        <dbReference type="Proteomes" id="UP000808372"/>
    </source>
</evidence>